<dbReference type="AlphaFoldDB" id="A0A382AN76"/>
<feature type="region of interest" description="Disordered" evidence="1">
    <location>
        <begin position="44"/>
        <end position="65"/>
    </location>
</feature>
<dbReference type="Gene3D" id="2.120.10.30">
    <property type="entry name" value="TolB, C-terminal domain"/>
    <property type="match status" value="2"/>
</dbReference>
<dbReference type="EMBL" id="UINC01026098">
    <property type="protein sequence ID" value="SVB02928.1"/>
    <property type="molecule type" value="Genomic_DNA"/>
</dbReference>
<sequence length="724" mass="77161">QCIADQIGGTRLGALRTGTQIEGYDHDPAAQCLFQFGVPAAELSSQEPNVSGTPTDAPGLGPVNETEEPTNTIAVSYPSKSYETASGATSGFFESAQDGDIALSSFGFNNSGGSLVFSKPSGLASDGTRLVMTDVSNNRVLVWNTAPSGNQAPDIVLGQQNFTTNASGTGRGQMNWPVSASTDGTRLAITDTLNNRILIWTSFPTTNGQPADLVLEGASNPNPSKSTISWPWGVWTDGEKLVVASTQSASVLVWSNFPTVDNQPADLLLTGSGHLGTPRHVTSDGNSLIVGDHNAGAFGGSEPGTFVWTSFPTIDEQPYDVFMRDPLSDGASSYWLRGDFTDDGRLIVVGYTLHVWDSVPQSSTRQPDLSITGQGETGGYDFRGGDFGGLAVVGDRVYITTMANTLIAYSAVPTSPTQKPDFVIGGTDIYSDSREENFLLGNPVPASNGTSLFVTSDGDGKLYVWTSLPDESGAVPDVVYHFCWYLNEETKLRHQCEGPASPWDNALHSTTFALAGKDRVLIWTDLPLTGNLPDYDFEGSIGNIPLHDLSGVAIDDRYFYLADTAANAVHVWEGTPDGSTEPVVSLSVNQPRRLSSDGTYLAVTDTFGHSVKIFTVDQIATTQSFTTVGGTGVFNLPEGATLSDGHLFVADTGFNRVAVWEDVEEALSGNPADVILGASDRTDTRAEIGRNQLFMPAAISFDGSYLWVGEFKFSDRLIRYSPTG</sequence>
<dbReference type="InterPro" id="IPR011042">
    <property type="entry name" value="6-blade_b-propeller_TolB-like"/>
</dbReference>
<organism evidence="2">
    <name type="scientific">marine metagenome</name>
    <dbReference type="NCBI Taxonomy" id="408172"/>
    <lineage>
        <taxon>unclassified sequences</taxon>
        <taxon>metagenomes</taxon>
        <taxon>ecological metagenomes</taxon>
    </lineage>
</organism>
<protein>
    <submittedName>
        <fullName evidence="2">Uncharacterized protein</fullName>
    </submittedName>
</protein>
<proteinExistence type="predicted"/>
<evidence type="ECO:0000256" key="1">
    <source>
        <dbReference type="SAM" id="MobiDB-lite"/>
    </source>
</evidence>
<dbReference type="SUPFAM" id="SSF75011">
    <property type="entry name" value="3-carboxy-cis,cis-mucoante lactonizing enzyme"/>
    <property type="match status" value="1"/>
</dbReference>
<name>A0A382AN76_9ZZZZ</name>
<feature type="non-terminal residue" evidence="2">
    <location>
        <position position="1"/>
    </location>
</feature>
<feature type="compositionally biased region" description="Polar residues" evidence="1">
    <location>
        <begin position="44"/>
        <end position="54"/>
    </location>
</feature>
<dbReference type="SUPFAM" id="SSF63825">
    <property type="entry name" value="YWTD domain"/>
    <property type="match status" value="1"/>
</dbReference>
<accession>A0A382AN76</accession>
<evidence type="ECO:0000313" key="2">
    <source>
        <dbReference type="EMBL" id="SVB02928.1"/>
    </source>
</evidence>
<reference evidence="2" key="1">
    <citation type="submission" date="2018-05" db="EMBL/GenBank/DDBJ databases">
        <authorList>
            <person name="Lanie J.A."/>
            <person name="Ng W.-L."/>
            <person name="Kazmierczak K.M."/>
            <person name="Andrzejewski T.M."/>
            <person name="Davidsen T.M."/>
            <person name="Wayne K.J."/>
            <person name="Tettelin H."/>
            <person name="Glass J.I."/>
            <person name="Rusch D."/>
            <person name="Podicherti R."/>
            <person name="Tsui H.-C.T."/>
            <person name="Winkler M.E."/>
        </authorList>
    </citation>
    <scope>NUCLEOTIDE SEQUENCE</scope>
</reference>
<gene>
    <name evidence="2" type="ORF">METZ01_LOCUS155782</name>
</gene>